<evidence type="ECO:0000313" key="1">
    <source>
        <dbReference type="EMBL" id="GIY61351.1"/>
    </source>
</evidence>
<comment type="caution">
    <text evidence="1">The sequence shown here is derived from an EMBL/GenBank/DDBJ whole genome shotgun (WGS) entry which is preliminary data.</text>
</comment>
<organism evidence="1 2">
    <name type="scientific">Caerostris darwini</name>
    <dbReference type="NCBI Taxonomy" id="1538125"/>
    <lineage>
        <taxon>Eukaryota</taxon>
        <taxon>Metazoa</taxon>
        <taxon>Ecdysozoa</taxon>
        <taxon>Arthropoda</taxon>
        <taxon>Chelicerata</taxon>
        <taxon>Arachnida</taxon>
        <taxon>Araneae</taxon>
        <taxon>Araneomorphae</taxon>
        <taxon>Entelegynae</taxon>
        <taxon>Araneoidea</taxon>
        <taxon>Araneidae</taxon>
        <taxon>Caerostris</taxon>
    </lineage>
</organism>
<gene>
    <name evidence="1" type="ORF">CDAR_593961</name>
</gene>
<dbReference type="AlphaFoldDB" id="A0AAV4UUE2"/>
<accession>A0AAV4UUE2</accession>
<reference evidence="1 2" key="1">
    <citation type="submission" date="2021-06" db="EMBL/GenBank/DDBJ databases">
        <title>Caerostris darwini draft genome.</title>
        <authorList>
            <person name="Kono N."/>
            <person name="Arakawa K."/>
        </authorList>
    </citation>
    <scope>NUCLEOTIDE SEQUENCE [LARGE SCALE GENOMIC DNA]</scope>
</reference>
<protein>
    <submittedName>
        <fullName evidence="1">Uncharacterized protein</fullName>
    </submittedName>
</protein>
<feature type="non-terminal residue" evidence="1">
    <location>
        <position position="65"/>
    </location>
</feature>
<keyword evidence="2" id="KW-1185">Reference proteome</keyword>
<name>A0AAV4UUE2_9ARAC</name>
<dbReference type="EMBL" id="BPLQ01011933">
    <property type="protein sequence ID" value="GIY61351.1"/>
    <property type="molecule type" value="Genomic_DNA"/>
</dbReference>
<dbReference type="Proteomes" id="UP001054837">
    <property type="component" value="Unassembled WGS sequence"/>
</dbReference>
<sequence length="65" mass="7889">MKSISKHESRKLQVKSFLLVILLKLSLQRNHHFFAKEQLIYVTSCKLLYRHWSCRKENLELMSRT</sequence>
<evidence type="ECO:0000313" key="2">
    <source>
        <dbReference type="Proteomes" id="UP001054837"/>
    </source>
</evidence>
<proteinExistence type="predicted"/>